<dbReference type="EMBL" id="BMDC01000004">
    <property type="protein sequence ID" value="GGH65610.1"/>
    <property type="molecule type" value="Genomic_DNA"/>
</dbReference>
<keyword evidence="1" id="KW-0812">Transmembrane</keyword>
<evidence type="ECO:0000256" key="1">
    <source>
        <dbReference type="SAM" id="Phobius"/>
    </source>
</evidence>
<evidence type="ECO:0000313" key="2">
    <source>
        <dbReference type="EMBL" id="GGH65610.1"/>
    </source>
</evidence>
<feature type="transmembrane region" description="Helical" evidence="1">
    <location>
        <begin position="36"/>
        <end position="57"/>
    </location>
</feature>
<evidence type="ECO:0000313" key="3">
    <source>
        <dbReference type="Proteomes" id="UP000600171"/>
    </source>
</evidence>
<dbReference type="AlphaFoldDB" id="A0A917MV41"/>
<keyword evidence="1" id="KW-0472">Membrane</keyword>
<name>A0A917MV41_9MICC</name>
<feature type="transmembrane region" description="Helical" evidence="1">
    <location>
        <begin position="174"/>
        <end position="192"/>
    </location>
</feature>
<reference evidence="2 3" key="1">
    <citation type="journal article" date="2014" name="Int. J. Syst. Evol. Microbiol.">
        <title>Complete genome sequence of Corynebacterium casei LMG S-19264T (=DSM 44701T), isolated from a smear-ripened cheese.</title>
        <authorList>
            <consortium name="US DOE Joint Genome Institute (JGI-PGF)"/>
            <person name="Walter F."/>
            <person name="Albersmeier A."/>
            <person name="Kalinowski J."/>
            <person name="Ruckert C."/>
        </authorList>
    </citation>
    <scope>NUCLEOTIDE SEQUENCE [LARGE SCALE GENOMIC DNA]</scope>
    <source>
        <strain evidence="2 3">CCM 8669</strain>
    </source>
</reference>
<keyword evidence="1" id="KW-1133">Transmembrane helix</keyword>
<proteinExistence type="predicted"/>
<sequence length="193" mass="20835">MQSVERISEIITEVFSPFVLSGLLLCLIAVVTDPGWVLPVGLSLVFIVGLPFALSVWMHRTGRTSDRYIQERQQRTPFYVGTLVSYVVGAVSLNLVGSSAQMLLALNLSIAAILVVALVNLKVKVSVHALVAALFALIAPLYISWGPLAWVLGGLVWASTVCARWSLRKHSALELALGTALGGLLAWVFVLLR</sequence>
<comment type="caution">
    <text evidence="2">The sequence shown here is derived from an EMBL/GenBank/DDBJ whole genome shotgun (WGS) entry which is preliminary data.</text>
</comment>
<keyword evidence="3" id="KW-1185">Reference proteome</keyword>
<feature type="transmembrane region" description="Helical" evidence="1">
    <location>
        <begin position="126"/>
        <end position="143"/>
    </location>
</feature>
<feature type="transmembrane region" description="Helical" evidence="1">
    <location>
        <begin position="12"/>
        <end position="30"/>
    </location>
</feature>
<organism evidence="2 3">
    <name type="scientific">Rothia aerolata</name>
    <dbReference type="NCBI Taxonomy" id="1812262"/>
    <lineage>
        <taxon>Bacteria</taxon>
        <taxon>Bacillati</taxon>
        <taxon>Actinomycetota</taxon>
        <taxon>Actinomycetes</taxon>
        <taxon>Micrococcales</taxon>
        <taxon>Micrococcaceae</taxon>
        <taxon>Rothia</taxon>
    </lineage>
</organism>
<accession>A0A917MV41</accession>
<dbReference type="Proteomes" id="UP000600171">
    <property type="component" value="Unassembled WGS sequence"/>
</dbReference>
<feature type="transmembrane region" description="Helical" evidence="1">
    <location>
        <begin position="102"/>
        <end position="119"/>
    </location>
</feature>
<gene>
    <name evidence="2" type="ORF">GCM10007359_19030</name>
</gene>
<protein>
    <submittedName>
        <fullName evidence="2">Uncharacterized protein</fullName>
    </submittedName>
</protein>
<feature type="transmembrane region" description="Helical" evidence="1">
    <location>
        <begin position="78"/>
        <end position="96"/>
    </location>
</feature>